<dbReference type="KEGG" id="pspw:BJG93_24530"/>
<proteinExistence type="predicted"/>
<evidence type="ECO:0000313" key="2">
    <source>
        <dbReference type="Proteomes" id="UP000179860"/>
    </source>
</evidence>
<dbReference type="EMBL" id="CP017562">
    <property type="protein sequence ID" value="APA88518.1"/>
    <property type="molecule type" value="Genomic_DNA"/>
</dbReference>
<name>A0A1I9YQP0_9BURK</name>
<keyword evidence="2" id="KW-1185">Reference proteome</keyword>
<reference evidence="1" key="1">
    <citation type="submission" date="2016-09" db="EMBL/GenBank/DDBJ databases">
        <title>The Complete Genome of Burkholderia sprentiae wsm5005.</title>
        <authorList>
            <person name="De Meyer S."/>
            <person name="Wang P."/>
            <person name="Terpolilli J."/>
        </authorList>
    </citation>
    <scope>NUCLEOTIDE SEQUENCE [LARGE SCALE GENOMIC DNA]</scope>
    <source>
        <strain evidence="1">WSM5005</strain>
    </source>
</reference>
<evidence type="ECO:0000313" key="1">
    <source>
        <dbReference type="EMBL" id="APA88518.1"/>
    </source>
</evidence>
<dbReference type="Proteomes" id="UP000179860">
    <property type="component" value="Chromosome 2"/>
</dbReference>
<protein>
    <submittedName>
        <fullName evidence="1">Uncharacterized protein</fullName>
    </submittedName>
</protein>
<reference evidence="1" key="2">
    <citation type="submission" date="2021-06" db="EMBL/GenBank/DDBJ databases">
        <authorList>
            <person name="Rogers T.H."/>
            <person name="Ramsay J.P."/>
            <person name="Wang P."/>
            <person name="Terpolilli J."/>
        </authorList>
    </citation>
    <scope>NUCLEOTIDE SEQUENCE</scope>
    <source>
        <strain evidence="1">WSM5005</strain>
    </source>
</reference>
<gene>
    <name evidence="1" type="ORF">BJG93_24530</name>
</gene>
<organism evidence="1 2">
    <name type="scientific">Paraburkholderia sprentiae WSM5005</name>
    <dbReference type="NCBI Taxonomy" id="754502"/>
    <lineage>
        <taxon>Bacteria</taxon>
        <taxon>Pseudomonadati</taxon>
        <taxon>Pseudomonadota</taxon>
        <taxon>Betaproteobacteria</taxon>
        <taxon>Burkholderiales</taxon>
        <taxon>Burkholderiaceae</taxon>
        <taxon>Paraburkholderia</taxon>
    </lineage>
</organism>
<dbReference type="AlphaFoldDB" id="A0A1I9YQP0"/>
<accession>A0A1I9YQP0</accession>
<dbReference type="STRING" id="754502.BJG93_24530"/>
<sequence>MNADDSPYQRYSAELADRLAMRDHFRQMMEGELATGCWTWPCSPRQATDFLDMLDDDIGVLSEWIFYHDAQAAIRSGESLMLSQRAAIEVAQRFMTPPRDGDDLKNWRVSFPCLLPRPPSQQQRRSREKAIRICNAVCESIERRTAAHEEAPRKEAIREVAPHFHLGVRAVEKAYDENRQAVELMRQLARAYSGHQG</sequence>
<dbReference type="RefSeq" id="WP_027196006.1">
    <property type="nucleotide sequence ID" value="NZ_CP017562.2"/>
</dbReference>